<keyword evidence="3" id="KW-1185">Reference proteome</keyword>
<protein>
    <submittedName>
        <fullName evidence="2">Uncharacterized protein</fullName>
    </submittedName>
</protein>
<name>A0A8T0S0Q4_PANVG</name>
<evidence type="ECO:0000313" key="3">
    <source>
        <dbReference type="Proteomes" id="UP000823388"/>
    </source>
</evidence>
<feature type="compositionally biased region" description="Polar residues" evidence="1">
    <location>
        <begin position="26"/>
        <end position="42"/>
    </location>
</feature>
<feature type="region of interest" description="Disordered" evidence="1">
    <location>
        <begin position="1"/>
        <end position="77"/>
    </location>
</feature>
<dbReference type="Proteomes" id="UP000823388">
    <property type="component" value="Chromosome 5N"/>
</dbReference>
<feature type="compositionally biased region" description="Low complexity" evidence="1">
    <location>
        <begin position="43"/>
        <end position="60"/>
    </location>
</feature>
<dbReference type="AlphaFoldDB" id="A0A8T0S0Q4"/>
<comment type="caution">
    <text evidence="2">The sequence shown here is derived from an EMBL/GenBank/DDBJ whole genome shotgun (WGS) entry which is preliminary data.</text>
</comment>
<evidence type="ECO:0000256" key="1">
    <source>
        <dbReference type="SAM" id="MobiDB-lite"/>
    </source>
</evidence>
<sequence>MSSSHTIIPIDSAKPREPPSHAWRPASSSPHRPNAASSNHIHIQQLAAAIASSTAAQQRPFLRRRASERRRPSFSCPFPRPPALVFVWPRARARRAIRGARARPPHGAAARYPEPYPLRRVPARAGGCGGEDGWRAAGG</sequence>
<reference evidence="2" key="1">
    <citation type="submission" date="2020-05" db="EMBL/GenBank/DDBJ databases">
        <title>WGS assembly of Panicum virgatum.</title>
        <authorList>
            <person name="Lovell J.T."/>
            <person name="Jenkins J."/>
            <person name="Shu S."/>
            <person name="Juenger T.E."/>
            <person name="Schmutz J."/>
        </authorList>
    </citation>
    <scope>NUCLEOTIDE SEQUENCE</scope>
    <source>
        <strain evidence="2">AP13</strain>
    </source>
</reference>
<dbReference type="EMBL" id="CM029046">
    <property type="protein sequence ID" value="KAG2590393.1"/>
    <property type="molecule type" value="Genomic_DNA"/>
</dbReference>
<gene>
    <name evidence="2" type="ORF">PVAP13_5NG264640</name>
</gene>
<accession>A0A8T0S0Q4</accession>
<organism evidence="2 3">
    <name type="scientific">Panicum virgatum</name>
    <name type="common">Blackwell switchgrass</name>
    <dbReference type="NCBI Taxonomy" id="38727"/>
    <lineage>
        <taxon>Eukaryota</taxon>
        <taxon>Viridiplantae</taxon>
        <taxon>Streptophyta</taxon>
        <taxon>Embryophyta</taxon>
        <taxon>Tracheophyta</taxon>
        <taxon>Spermatophyta</taxon>
        <taxon>Magnoliopsida</taxon>
        <taxon>Liliopsida</taxon>
        <taxon>Poales</taxon>
        <taxon>Poaceae</taxon>
        <taxon>PACMAD clade</taxon>
        <taxon>Panicoideae</taxon>
        <taxon>Panicodae</taxon>
        <taxon>Paniceae</taxon>
        <taxon>Panicinae</taxon>
        <taxon>Panicum</taxon>
        <taxon>Panicum sect. Hiantes</taxon>
    </lineage>
</organism>
<proteinExistence type="predicted"/>
<evidence type="ECO:0000313" key="2">
    <source>
        <dbReference type="EMBL" id="KAG2590393.1"/>
    </source>
</evidence>